<feature type="binding site" evidence="8">
    <location>
        <position position="228"/>
    </location>
    <ligand>
        <name>substrate</name>
    </ligand>
</feature>
<dbReference type="InterPro" id="IPR016161">
    <property type="entry name" value="Ald_DH/histidinol_DH"/>
</dbReference>
<feature type="binding site" evidence="9">
    <location>
        <position position="250"/>
    </location>
    <ligand>
        <name>Zn(2+)</name>
        <dbReference type="ChEBI" id="CHEBI:29105"/>
    </ligand>
</feature>
<comment type="similarity">
    <text evidence="5 10">Belongs to the histidinol dehydrogenase family.</text>
</comment>
<evidence type="ECO:0000256" key="7">
    <source>
        <dbReference type="PIRSR" id="PIRSR000099-2"/>
    </source>
</evidence>
<name>A0A318SVC0_9RHOB</name>
<feature type="active site" description="Proton acceptor" evidence="6">
    <location>
        <position position="318"/>
    </location>
</feature>
<evidence type="ECO:0000256" key="6">
    <source>
        <dbReference type="PIRSR" id="PIRSR000099-1"/>
    </source>
</evidence>
<feature type="binding site" evidence="9">
    <location>
        <position position="352"/>
    </location>
    <ligand>
        <name>Zn(2+)</name>
        <dbReference type="ChEBI" id="CHEBI:29105"/>
    </ligand>
</feature>
<reference evidence="11 12" key="1">
    <citation type="submission" date="2018-06" db="EMBL/GenBank/DDBJ databases">
        <title>Genomic Encyclopedia of Type Strains, Phase III (KMG-III): the genomes of soil and plant-associated and newly described type strains.</title>
        <authorList>
            <person name="Whitman W."/>
        </authorList>
    </citation>
    <scope>NUCLEOTIDE SEQUENCE [LARGE SCALE GENOMIC DNA]</scope>
    <source>
        <strain evidence="11 12">CECT 9025</strain>
    </source>
</reference>
<dbReference type="Proteomes" id="UP000248311">
    <property type="component" value="Unassembled WGS sequence"/>
</dbReference>
<feature type="binding site" evidence="8">
    <location>
        <position position="253"/>
    </location>
    <ligand>
        <name>substrate</name>
    </ligand>
</feature>
<feature type="binding site" evidence="8">
    <location>
        <position position="352"/>
    </location>
    <ligand>
        <name>substrate</name>
    </ligand>
</feature>
<comment type="cofactor">
    <cofactor evidence="9">
        <name>Zn(2+)</name>
        <dbReference type="ChEBI" id="CHEBI:29105"/>
    </cofactor>
    <text evidence="9">Binds 1 zinc ion per subunit.</text>
</comment>
<comment type="caution">
    <text evidence="11">The sequence shown here is derived from an EMBL/GenBank/DDBJ whole genome shotgun (WGS) entry which is preliminary data.</text>
</comment>
<gene>
    <name evidence="11" type="ORF">DFP88_101221</name>
</gene>
<dbReference type="Pfam" id="PF00815">
    <property type="entry name" value="Histidinol_dh"/>
    <property type="match status" value="1"/>
</dbReference>
<feature type="binding site" evidence="7">
    <location>
        <position position="121"/>
    </location>
    <ligand>
        <name>NAD(+)</name>
        <dbReference type="ChEBI" id="CHEBI:57540"/>
    </ligand>
</feature>
<keyword evidence="3 5" id="KW-0560">Oxidoreductase</keyword>
<feature type="binding site" evidence="8">
    <location>
        <position position="412"/>
    </location>
    <ligand>
        <name>substrate</name>
    </ligand>
</feature>
<dbReference type="FunFam" id="3.40.50.1980:FF:000001">
    <property type="entry name" value="Histidinol dehydrogenase"/>
    <property type="match status" value="1"/>
</dbReference>
<feature type="binding site" evidence="9">
    <location>
        <position position="412"/>
    </location>
    <ligand>
        <name>Zn(2+)</name>
        <dbReference type="ChEBI" id="CHEBI:29105"/>
    </ligand>
</feature>
<dbReference type="CDD" id="cd06572">
    <property type="entry name" value="Histidinol_dh"/>
    <property type="match status" value="1"/>
</dbReference>
<evidence type="ECO:0000313" key="11">
    <source>
        <dbReference type="EMBL" id="PYE85553.1"/>
    </source>
</evidence>
<dbReference type="AlphaFoldDB" id="A0A318SVC0"/>
<evidence type="ECO:0000256" key="3">
    <source>
        <dbReference type="ARBA" id="ARBA00023002"/>
    </source>
</evidence>
<feature type="binding site" evidence="8">
    <location>
        <position position="407"/>
    </location>
    <ligand>
        <name>substrate</name>
    </ligand>
</feature>
<proteinExistence type="inferred from homology"/>
<accession>A0A318SVC0</accession>
<sequence length="444" mass="47526">MAIHLKEGKAAAERISDDAKVRDTVERALARIEAEGDAAVRAFSQDFDHYAPESFRLTEDQIAALIARLSPQELADIRFAQAQVRRFAEAQRASITDIEVETLPGVILGHKTIPVQSVGCYVPGGKFPMVASAHMSVLTASVAGVPRIVACTPPFRGQPNPAVIAAMHMGGAHEIWVLGGIQAVGAMALGTETMAPVDMLVGPGNAYVAEAKRQLYGRVGIDLFAGPTETLVIADETVDAELCATDLLGQAEHGYNSPAVLLTTSRVLAEATLAEVARLLQILPTAETAGKSWEDYGEVILCEDHDEMLKLANEIASEHVQVMTDRDDWYLEKMTSYGALFLGPRTNVANGDKVIGTNHTLPTKKAGRYTGGLWVGKFLKTHSYQRVTTDEAAAGIGAYGSRLCMLEGFVGHAEQCNLRVRRYGGANVPYGEAAPVLAGQEASE</sequence>
<dbReference type="PANTHER" id="PTHR21256:SF14">
    <property type="entry name" value="HISTIDINOL DEHYDROGENASE"/>
    <property type="match status" value="1"/>
</dbReference>
<dbReference type="PROSITE" id="PS00611">
    <property type="entry name" value="HISOL_DEHYDROGENASE"/>
    <property type="match status" value="1"/>
</dbReference>
<dbReference type="GO" id="GO:0046872">
    <property type="term" value="F:metal ion binding"/>
    <property type="evidence" value="ECO:0007669"/>
    <property type="project" value="UniProtKB-KW"/>
</dbReference>
<dbReference type="NCBIfam" id="TIGR00069">
    <property type="entry name" value="hisD"/>
    <property type="match status" value="1"/>
</dbReference>
<organism evidence="11 12">
    <name type="scientific">Pseudoroseicyclus aestuarii</name>
    <dbReference type="NCBI Taxonomy" id="1795041"/>
    <lineage>
        <taxon>Bacteria</taxon>
        <taxon>Pseudomonadati</taxon>
        <taxon>Pseudomonadota</taxon>
        <taxon>Alphaproteobacteria</taxon>
        <taxon>Rhodobacterales</taxon>
        <taxon>Paracoccaceae</taxon>
        <taxon>Pseudoroseicyclus</taxon>
    </lineage>
</organism>
<dbReference type="GO" id="GO:0051287">
    <property type="term" value="F:NAD binding"/>
    <property type="evidence" value="ECO:0007669"/>
    <property type="project" value="InterPro"/>
</dbReference>
<dbReference type="Gene3D" id="1.20.5.1300">
    <property type="match status" value="1"/>
</dbReference>
<dbReference type="SUPFAM" id="SSF53720">
    <property type="entry name" value="ALDH-like"/>
    <property type="match status" value="1"/>
</dbReference>
<evidence type="ECO:0000256" key="4">
    <source>
        <dbReference type="ARBA" id="ARBA00072814"/>
    </source>
</evidence>
<feature type="binding site" evidence="7">
    <location>
        <position position="205"/>
    </location>
    <ligand>
        <name>NAD(+)</name>
        <dbReference type="ChEBI" id="CHEBI:57540"/>
    </ligand>
</feature>
<dbReference type="EMBL" id="QJTE01000001">
    <property type="protein sequence ID" value="PYE85553.1"/>
    <property type="molecule type" value="Genomic_DNA"/>
</dbReference>
<dbReference type="GO" id="GO:0000105">
    <property type="term" value="P:L-histidine biosynthetic process"/>
    <property type="evidence" value="ECO:0007669"/>
    <property type="project" value="InterPro"/>
</dbReference>
<feature type="active site" description="Proton acceptor" evidence="6">
    <location>
        <position position="319"/>
    </location>
</feature>
<keyword evidence="1 9" id="KW-0479">Metal-binding</keyword>
<feature type="binding site" evidence="7">
    <location>
        <position position="182"/>
    </location>
    <ligand>
        <name>NAD(+)</name>
        <dbReference type="ChEBI" id="CHEBI:57540"/>
    </ligand>
</feature>
<feature type="binding site" evidence="8">
    <location>
        <position position="250"/>
    </location>
    <ligand>
        <name>substrate</name>
    </ligand>
</feature>
<protein>
    <recommendedName>
        <fullName evidence="4">Histidinol dehydrogenase homolog</fullName>
    </recommendedName>
</protein>
<evidence type="ECO:0000256" key="10">
    <source>
        <dbReference type="RuleBase" id="RU004175"/>
    </source>
</evidence>
<dbReference type="InterPro" id="IPR001692">
    <property type="entry name" value="Histidinol_DH_CS"/>
</dbReference>
<evidence type="ECO:0000256" key="8">
    <source>
        <dbReference type="PIRSR" id="PIRSR000099-3"/>
    </source>
</evidence>
<dbReference type="OrthoDB" id="9805269at2"/>
<dbReference type="PRINTS" id="PR00083">
    <property type="entry name" value="HOLDHDRGNASE"/>
</dbReference>
<dbReference type="GO" id="GO:0005829">
    <property type="term" value="C:cytosol"/>
    <property type="evidence" value="ECO:0007669"/>
    <property type="project" value="TreeGrafter"/>
</dbReference>
<dbReference type="InterPro" id="IPR012131">
    <property type="entry name" value="Hstdl_DH"/>
</dbReference>
<keyword evidence="12" id="KW-1185">Reference proteome</keyword>
<keyword evidence="2 9" id="KW-0862">Zinc</keyword>
<feature type="binding site" evidence="9">
    <location>
        <position position="253"/>
    </location>
    <ligand>
        <name>Zn(2+)</name>
        <dbReference type="ChEBI" id="CHEBI:29105"/>
    </ligand>
</feature>
<dbReference type="GO" id="GO:0004399">
    <property type="term" value="F:histidinol dehydrogenase activity"/>
    <property type="evidence" value="ECO:0007669"/>
    <property type="project" value="InterPro"/>
</dbReference>
<dbReference type="PANTHER" id="PTHR21256">
    <property type="entry name" value="HISTIDINOL DEHYDROGENASE HDH"/>
    <property type="match status" value="1"/>
</dbReference>
<evidence type="ECO:0000256" key="2">
    <source>
        <dbReference type="ARBA" id="ARBA00022833"/>
    </source>
</evidence>
<evidence type="ECO:0000256" key="1">
    <source>
        <dbReference type="ARBA" id="ARBA00022723"/>
    </source>
</evidence>
<dbReference type="InterPro" id="IPR022695">
    <property type="entry name" value="Histidinol_DH_monofunct"/>
</dbReference>
<evidence type="ECO:0000313" key="12">
    <source>
        <dbReference type="Proteomes" id="UP000248311"/>
    </source>
</evidence>
<evidence type="ECO:0000256" key="9">
    <source>
        <dbReference type="PIRSR" id="PIRSR000099-4"/>
    </source>
</evidence>
<evidence type="ECO:0000256" key="5">
    <source>
        <dbReference type="PIRNR" id="PIRNR000099"/>
    </source>
</evidence>
<feature type="binding site" evidence="8">
    <location>
        <position position="319"/>
    </location>
    <ligand>
        <name>substrate</name>
    </ligand>
</feature>
<dbReference type="Gene3D" id="3.40.50.1980">
    <property type="entry name" value="Nitrogenase molybdenum iron protein domain"/>
    <property type="match status" value="2"/>
</dbReference>
<keyword evidence="7" id="KW-0520">NAD</keyword>
<dbReference type="RefSeq" id="WP_110812600.1">
    <property type="nucleotide sequence ID" value="NZ_QJTE01000001.1"/>
</dbReference>
<dbReference type="PIRSF" id="PIRSF000099">
    <property type="entry name" value="Histidinol_dh"/>
    <property type="match status" value="1"/>
</dbReference>